<dbReference type="KEGG" id="acr:Acry_3358"/>
<dbReference type="InterPro" id="IPR003812">
    <property type="entry name" value="Fido"/>
</dbReference>
<keyword evidence="2" id="KW-0067">ATP-binding</keyword>
<name>A5FTN7_ACICJ</name>
<evidence type="ECO:0000313" key="4">
    <source>
        <dbReference type="EMBL" id="ABQ28969.1"/>
    </source>
</evidence>
<feature type="active site" evidence="1">
    <location>
        <position position="203"/>
    </location>
</feature>
<gene>
    <name evidence="4" type="ordered locus">Acry_3358</name>
</gene>
<dbReference type="Proteomes" id="UP000000245">
    <property type="component" value="Plasmid pACRY02"/>
</dbReference>
<keyword evidence="2" id="KW-0547">Nucleotide-binding</keyword>
<proteinExistence type="predicted"/>
<dbReference type="PANTHER" id="PTHR13504:SF38">
    <property type="entry name" value="FIDO DOMAIN-CONTAINING PROTEIN"/>
    <property type="match status" value="1"/>
</dbReference>
<dbReference type="PANTHER" id="PTHR13504">
    <property type="entry name" value="FIDO DOMAIN-CONTAINING PROTEIN DDB_G0283145"/>
    <property type="match status" value="1"/>
</dbReference>
<feature type="binding site" evidence="2">
    <location>
        <begin position="207"/>
        <end position="214"/>
    </location>
    <ligand>
        <name>ATP</name>
        <dbReference type="ChEBI" id="CHEBI:30616"/>
    </ligand>
</feature>
<feature type="binding site" evidence="2">
    <location>
        <begin position="158"/>
        <end position="161"/>
    </location>
    <ligand>
        <name>ATP</name>
        <dbReference type="ChEBI" id="CHEBI:30616"/>
    </ligand>
</feature>
<accession>A5FTN7</accession>
<feature type="domain" description="Fido" evidence="3">
    <location>
        <begin position="114"/>
        <end position="279"/>
    </location>
</feature>
<dbReference type="RefSeq" id="WP_011930685.1">
    <property type="nucleotide sequence ID" value="NC_009468.1"/>
</dbReference>
<evidence type="ECO:0000256" key="1">
    <source>
        <dbReference type="PIRSR" id="PIRSR640198-1"/>
    </source>
</evidence>
<keyword evidence="4" id="KW-0614">Plasmid</keyword>
<organism evidence="4 5">
    <name type="scientific">Acidiphilium cryptum (strain JF-5)</name>
    <dbReference type="NCBI Taxonomy" id="349163"/>
    <lineage>
        <taxon>Bacteria</taxon>
        <taxon>Pseudomonadati</taxon>
        <taxon>Pseudomonadota</taxon>
        <taxon>Alphaproteobacteria</taxon>
        <taxon>Acetobacterales</taxon>
        <taxon>Acidocellaceae</taxon>
        <taxon>Acidiphilium</taxon>
    </lineage>
</organism>
<dbReference type="InterPro" id="IPR040198">
    <property type="entry name" value="Fido_containing"/>
</dbReference>
<dbReference type="EMBL" id="CP000690">
    <property type="protein sequence ID" value="ABQ28969.1"/>
    <property type="molecule type" value="Genomic_DNA"/>
</dbReference>
<dbReference type="Gene3D" id="1.10.3290.10">
    <property type="entry name" value="Fido-like domain"/>
    <property type="match status" value="1"/>
</dbReference>
<dbReference type="InterPro" id="IPR036597">
    <property type="entry name" value="Fido-like_dom_sf"/>
</dbReference>
<protein>
    <submittedName>
        <fullName evidence="4">Filamentation induced by cAMP protein Fic</fullName>
    </submittedName>
</protein>
<keyword evidence="5" id="KW-1185">Reference proteome</keyword>
<dbReference type="GO" id="GO:0005524">
    <property type="term" value="F:ATP binding"/>
    <property type="evidence" value="ECO:0007669"/>
    <property type="project" value="UniProtKB-KW"/>
</dbReference>
<dbReference type="Pfam" id="PF02661">
    <property type="entry name" value="Fic"/>
    <property type="match status" value="1"/>
</dbReference>
<reference evidence="4 5" key="1">
    <citation type="submission" date="2007-05" db="EMBL/GenBank/DDBJ databases">
        <title>Complete sequence of plasmid2 pACRY02 of Acidiphilium cryptum JF-5.</title>
        <authorList>
            <consortium name="US DOE Joint Genome Institute"/>
            <person name="Copeland A."/>
            <person name="Lucas S."/>
            <person name="Lapidus A."/>
            <person name="Barry K."/>
            <person name="Detter J.C."/>
            <person name="Glavina del Rio T."/>
            <person name="Hammon N."/>
            <person name="Israni S."/>
            <person name="Dalin E."/>
            <person name="Tice H."/>
            <person name="Pitluck S."/>
            <person name="Sims D."/>
            <person name="Brettin T."/>
            <person name="Bruce D."/>
            <person name="Han C."/>
            <person name="Schmutz J."/>
            <person name="Larimer F."/>
            <person name="Land M."/>
            <person name="Hauser L."/>
            <person name="Kyrpides N."/>
            <person name="Kim E."/>
            <person name="Magnuson T."/>
            <person name="Richardson P."/>
        </authorList>
    </citation>
    <scope>NUCLEOTIDE SEQUENCE [LARGE SCALE GENOMIC DNA]</scope>
    <source>
        <strain evidence="5">JF-5</strain>
        <plasmid evidence="5">Plasmid pACRY02</plasmid>
    </source>
</reference>
<evidence type="ECO:0000259" key="3">
    <source>
        <dbReference type="PROSITE" id="PS51459"/>
    </source>
</evidence>
<evidence type="ECO:0000256" key="2">
    <source>
        <dbReference type="PIRSR" id="PIRSR640198-2"/>
    </source>
</evidence>
<dbReference type="AlphaFoldDB" id="A5FTN7"/>
<sequence>MREFPGSLTLMPEEGRAGYGHLLDLSFSLAAESAELGGMMRAPTRRAIARLVRAMDCYYSNLIEGREARPKDIQRALSENYSSDPAVRDKQVEARAHIKVQERIDDGAYDRLGLGTELIRSIHKDFYLHMPESFRSVELNGVRHRVVPGEFRNLYVVVGRHEAVAPEMVPGFMAHFEAGYRGVGPAFSLIAAAASHHRLAWIHPFLDGNGRTARLYTHAWFRRFTKGADLWSVSRGLARTLGDYRSKLARADYPPQGGTDGRGTLSASGLAEFCAYFLETALDQVRFMRDMLAPDTLLPRLRLFVQHEAEAGRLDPRAFAILELAYLRGHVPKGEVETLLGVSERHARRIVTPLVEQGLLESEGRSAPFTIGFPLEEADLVFPRLFQMPAAATQAKFLDAVRSDDAVDDMPAP</sequence>
<dbReference type="SUPFAM" id="SSF140931">
    <property type="entry name" value="Fic-like"/>
    <property type="match status" value="1"/>
</dbReference>
<dbReference type="HOGENOM" id="CLU_666714_0_0_5"/>
<geneLocation type="plasmid" evidence="4 5">
    <name>pACRY02</name>
</geneLocation>
<dbReference type="PROSITE" id="PS51459">
    <property type="entry name" value="FIDO"/>
    <property type="match status" value="1"/>
</dbReference>
<evidence type="ECO:0000313" key="5">
    <source>
        <dbReference type="Proteomes" id="UP000000245"/>
    </source>
</evidence>